<feature type="domain" description="Platelet-derived growth factor (PDGF) family profile" evidence="5">
    <location>
        <begin position="6"/>
        <end position="106"/>
    </location>
</feature>
<keyword evidence="3" id="KW-0497">Mitogen</keyword>
<evidence type="ECO:0000256" key="4">
    <source>
        <dbReference type="RuleBase" id="RU003818"/>
    </source>
</evidence>
<dbReference type="InterPro" id="IPR000072">
    <property type="entry name" value="PDGF/VEGF_dom"/>
</dbReference>
<evidence type="ECO:0000259" key="5">
    <source>
        <dbReference type="PROSITE" id="PS50278"/>
    </source>
</evidence>
<dbReference type="AlphaFoldDB" id="A0A3S3PVW8"/>
<dbReference type="OrthoDB" id="8878063at2759"/>
<dbReference type="GO" id="GO:0008284">
    <property type="term" value="P:positive regulation of cell population proliferation"/>
    <property type="evidence" value="ECO:0007669"/>
    <property type="project" value="TreeGrafter"/>
</dbReference>
<evidence type="ECO:0000313" key="6">
    <source>
        <dbReference type="EMBL" id="RWS09096.1"/>
    </source>
</evidence>
<comment type="caution">
    <text evidence="6">The sequence shown here is derived from an EMBL/GenBank/DDBJ whole genome shotgun (WGS) entry which is preliminary data.</text>
</comment>
<dbReference type="Pfam" id="PF00341">
    <property type="entry name" value="PDGF"/>
    <property type="match status" value="1"/>
</dbReference>
<keyword evidence="7" id="KW-1185">Reference proteome</keyword>
<dbReference type="GO" id="GO:0051781">
    <property type="term" value="P:positive regulation of cell division"/>
    <property type="evidence" value="ECO:0007669"/>
    <property type="project" value="UniProtKB-KW"/>
</dbReference>
<dbReference type="PANTHER" id="PTHR11633:SF1">
    <property type="entry name" value="LD28763P"/>
    <property type="match status" value="1"/>
</dbReference>
<keyword evidence="2 4" id="KW-0339">Growth factor</keyword>
<reference evidence="6 7" key="1">
    <citation type="journal article" date="2018" name="Gigascience">
        <title>Genomes of trombidid mites reveal novel predicted allergens and laterally-transferred genes associated with secondary metabolism.</title>
        <authorList>
            <person name="Dong X."/>
            <person name="Chaisiri K."/>
            <person name="Xia D."/>
            <person name="Armstrong S.D."/>
            <person name="Fang Y."/>
            <person name="Donnelly M.J."/>
            <person name="Kadowaki T."/>
            <person name="McGarry J.W."/>
            <person name="Darby A.C."/>
            <person name="Makepeace B.L."/>
        </authorList>
    </citation>
    <scope>NUCLEOTIDE SEQUENCE [LARGE SCALE GENOMIC DNA]</scope>
    <source>
        <strain evidence="6">UoL-WK</strain>
    </source>
</reference>
<dbReference type="GO" id="GO:0070851">
    <property type="term" value="F:growth factor receptor binding"/>
    <property type="evidence" value="ECO:0007669"/>
    <property type="project" value="TreeGrafter"/>
</dbReference>
<dbReference type="PANTHER" id="PTHR11633">
    <property type="entry name" value="PLATELET-DERIVED GROWTH FACTOR"/>
    <property type="match status" value="1"/>
</dbReference>
<gene>
    <name evidence="6" type="ORF">B4U79_07175</name>
</gene>
<proteinExistence type="inferred from homology"/>
<dbReference type="Gene3D" id="2.10.90.10">
    <property type="entry name" value="Cystine-knot cytokines"/>
    <property type="match status" value="1"/>
</dbReference>
<dbReference type="EMBL" id="NCKU01002652">
    <property type="protein sequence ID" value="RWS09096.1"/>
    <property type="molecule type" value="Genomic_DNA"/>
</dbReference>
<evidence type="ECO:0000256" key="2">
    <source>
        <dbReference type="ARBA" id="ARBA00023030"/>
    </source>
</evidence>
<organism evidence="6 7">
    <name type="scientific">Dinothrombium tinctorium</name>
    <dbReference type="NCBI Taxonomy" id="1965070"/>
    <lineage>
        <taxon>Eukaryota</taxon>
        <taxon>Metazoa</taxon>
        <taxon>Ecdysozoa</taxon>
        <taxon>Arthropoda</taxon>
        <taxon>Chelicerata</taxon>
        <taxon>Arachnida</taxon>
        <taxon>Acari</taxon>
        <taxon>Acariformes</taxon>
        <taxon>Trombidiformes</taxon>
        <taxon>Prostigmata</taxon>
        <taxon>Anystina</taxon>
        <taxon>Parasitengona</taxon>
        <taxon>Trombidioidea</taxon>
        <taxon>Trombidiidae</taxon>
        <taxon>Dinothrombium</taxon>
    </lineage>
</organism>
<dbReference type="InterPro" id="IPR029034">
    <property type="entry name" value="Cystine-knot_cytokine"/>
</dbReference>
<evidence type="ECO:0000256" key="3">
    <source>
        <dbReference type="ARBA" id="ARBA00023246"/>
    </source>
</evidence>
<protein>
    <submittedName>
        <fullName evidence="6">Vascular endothelial growth factor A-like protein</fullName>
    </submittedName>
</protein>
<dbReference type="SMART" id="SM00141">
    <property type="entry name" value="PDGF"/>
    <property type="match status" value="1"/>
</dbReference>
<dbReference type="STRING" id="1965070.A0A3S3PVW8"/>
<name>A0A3S3PVW8_9ACAR</name>
<dbReference type="GO" id="GO:0008083">
    <property type="term" value="F:growth factor activity"/>
    <property type="evidence" value="ECO:0007669"/>
    <property type="project" value="UniProtKB-KW"/>
</dbReference>
<dbReference type="GO" id="GO:0016020">
    <property type="term" value="C:membrane"/>
    <property type="evidence" value="ECO:0007669"/>
    <property type="project" value="InterPro"/>
</dbReference>
<dbReference type="GO" id="GO:0005615">
    <property type="term" value="C:extracellular space"/>
    <property type="evidence" value="ECO:0007669"/>
    <property type="project" value="TreeGrafter"/>
</dbReference>
<evidence type="ECO:0000313" key="7">
    <source>
        <dbReference type="Proteomes" id="UP000285301"/>
    </source>
</evidence>
<sequence length="223" mass="25323">MTLSTKLPKLPKITAPAGCSPELKTVEIKSNAPESEIYFPWCVKLPRCSGCCSSRRLECVATKRTTVDITGVRLQYLAENSKFRLKGLKVFKMDKHEECSCQCIQKASDCNELQMYRAEECRCVCRDLQKVLQCIQQRNKFWDQGNCTCLCKSTLNCSTGLRFDQNTCRYLCELIKKKEDRSLTQYSPSILLTNDNHEILQRFKGGNEGISDGINPDHAGDLT</sequence>
<dbReference type="Proteomes" id="UP000285301">
    <property type="component" value="Unassembled WGS sequence"/>
</dbReference>
<accession>A0A3S3PVW8</accession>
<comment type="similarity">
    <text evidence="1 4">Belongs to the PDGF/VEGF growth factor family.</text>
</comment>
<dbReference type="SUPFAM" id="SSF57501">
    <property type="entry name" value="Cystine-knot cytokines"/>
    <property type="match status" value="1"/>
</dbReference>
<dbReference type="PROSITE" id="PS50278">
    <property type="entry name" value="PDGF_2"/>
    <property type="match status" value="1"/>
</dbReference>
<evidence type="ECO:0000256" key="1">
    <source>
        <dbReference type="ARBA" id="ARBA00006686"/>
    </source>
</evidence>